<dbReference type="Proteomes" id="UP000314294">
    <property type="component" value="Unassembled WGS sequence"/>
</dbReference>
<feature type="compositionally biased region" description="Basic and acidic residues" evidence="1">
    <location>
        <begin position="74"/>
        <end position="88"/>
    </location>
</feature>
<evidence type="ECO:0000313" key="3">
    <source>
        <dbReference type="Proteomes" id="UP000314294"/>
    </source>
</evidence>
<sequence length="138" mass="14928">MSSLSLKSQTRSTVISSRKPPPPHRLPAPRGPGRGGLSSLVHPARRLRGPGSEPRLTGGAAASCGGPRGPEGSCPEKSRVQADRRDEAAASSSAAPRRLLLLLLQQGERFRTVKRNRNGRLPVQMWAFRIIVMNLRLP</sequence>
<dbReference type="AlphaFoldDB" id="A0A4Z2EWR2"/>
<evidence type="ECO:0000256" key="1">
    <source>
        <dbReference type="SAM" id="MobiDB-lite"/>
    </source>
</evidence>
<proteinExistence type="predicted"/>
<name>A0A4Z2EWR2_9TELE</name>
<evidence type="ECO:0000313" key="2">
    <source>
        <dbReference type="EMBL" id="TNN33213.1"/>
    </source>
</evidence>
<accession>A0A4Z2EWR2</accession>
<gene>
    <name evidence="2" type="ORF">EYF80_056621</name>
</gene>
<dbReference type="EMBL" id="SRLO01002313">
    <property type="protein sequence ID" value="TNN33213.1"/>
    <property type="molecule type" value="Genomic_DNA"/>
</dbReference>
<feature type="compositionally biased region" description="Pro residues" evidence="1">
    <location>
        <begin position="19"/>
        <end position="30"/>
    </location>
</feature>
<feature type="compositionally biased region" description="Polar residues" evidence="1">
    <location>
        <begin position="1"/>
        <end position="15"/>
    </location>
</feature>
<protein>
    <submittedName>
        <fullName evidence="2">Uncharacterized protein</fullName>
    </submittedName>
</protein>
<keyword evidence="3" id="KW-1185">Reference proteome</keyword>
<reference evidence="2 3" key="1">
    <citation type="submission" date="2019-03" db="EMBL/GenBank/DDBJ databases">
        <title>First draft genome of Liparis tanakae, snailfish: a comprehensive survey of snailfish specific genes.</title>
        <authorList>
            <person name="Kim W."/>
            <person name="Song I."/>
            <person name="Jeong J.-H."/>
            <person name="Kim D."/>
            <person name="Kim S."/>
            <person name="Ryu S."/>
            <person name="Song J.Y."/>
            <person name="Lee S.K."/>
        </authorList>
    </citation>
    <scope>NUCLEOTIDE SEQUENCE [LARGE SCALE GENOMIC DNA]</scope>
    <source>
        <tissue evidence="2">Muscle</tissue>
    </source>
</reference>
<organism evidence="2 3">
    <name type="scientific">Liparis tanakae</name>
    <name type="common">Tanaka's snailfish</name>
    <dbReference type="NCBI Taxonomy" id="230148"/>
    <lineage>
        <taxon>Eukaryota</taxon>
        <taxon>Metazoa</taxon>
        <taxon>Chordata</taxon>
        <taxon>Craniata</taxon>
        <taxon>Vertebrata</taxon>
        <taxon>Euteleostomi</taxon>
        <taxon>Actinopterygii</taxon>
        <taxon>Neopterygii</taxon>
        <taxon>Teleostei</taxon>
        <taxon>Neoteleostei</taxon>
        <taxon>Acanthomorphata</taxon>
        <taxon>Eupercaria</taxon>
        <taxon>Perciformes</taxon>
        <taxon>Cottioidei</taxon>
        <taxon>Cottales</taxon>
        <taxon>Liparidae</taxon>
        <taxon>Liparis</taxon>
    </lineage>
</organism>
<comment type="caution">
    <text evidence="2">The sequence shown here is derived from an EMBL/GenBank/DDBJ whole genome shotgun (WGS) entry which is preliminary data.</text>
</comment>
<feature type="region of interest" description="Disordered" evidence="1">
    <location>
        <begin position="1"/>
        <end position="93"/>
    </location>
</feature>